<accession>A0ACB9YR91</accession>
<proteinExistence type="predicted"/>
<organism evidence="1 2">
    <name type="scientific">Hypoxylon rubiginosum</name>
    <dbReference type="NCBI Taxonomy" id="110542"/>
    <lineage>
        <taxon>Eukaryota</taxon>
        <taxon>Fungi</taxon>
        <taxon>Dikarya</taxon>
        <taxon>Ascomycota</taxon>
        <taxon>Pezizomycotina</taxon>
        <taxon>Sordariomycetes</taxon>
        <taxon>Xylariomycetidae</taxon>
        <taxon>Xylariales</taxon>
        <taxon>Hypoxylaceae</taxon>
        <taxon>Hypoxylon</taxon>
    </lineage>
</organism>
<gene>
    <name evidence="1" type="ORF">F4820DRAFT_432183</name>
</gene>
<name>A0ACB9YR91_9PEZI</name>
<dbReference type="Proteomes" id="UP001497700">
    <property type="component" value="Unassembled WGS sequence"/>
</dbReference>
<comment type="caution">
    <text evidence="1">The sequence shown here is derived from an EMBL/GenBank/DDBJ whole genome shotgun (WGS) entry which is preliminary data.</text>
</comment>
<evidence type="ECO:0000313" key="1">
    <source>
        <dbReference type="EMBL" id="KAI4861906.1"/>
    </source>
</evidence>
<dbReference type="EMBL" id="MU393539">
    <property type="protein sequence ID" value="KAI4861906.1"/>
    <property type="molecule type" value="Genomic_DNA"/>
</dbReference>
<protein>
    <submittedName>
        <fullName evidence="1">Uncharacterized protein</fullName>
    </submittedName>
</protein>
<evidence type="ECO:0000313" key="2">
    <source>
        <dbReference type="Proteomes" id="UP001497700"/>
    </source>
</evidence>
<sequence>MADDADRSPGYKAFVIAMIVMTIAATALRFLSRSINTSPSQYTYLRFWWDDWIALAAAVITVALQVILLRFVEDGGFGHHQNTLSDEQVTLFYKLLFIGDYFFDASLFLSKQSALMFLSRVFPRIARPKWLNIGIWTTSGANVAWLVGTYVGTILFCDPIEKNWYPTLPGRCGTLQNLFIGSVTSSVAIDVAILVLPLPMIWGLQANRARRGGITAVFVLGYCVIIVSLGRLITVVVSSEAIEADITYEGVPFFYWVAAEAPVTILSVCLPAMLPLGRHLARHYFGPLTEKLSSFLTTGSFSSYNSCGGALRSTSGNFSHARDRNGTTPSNQGGARDWEPFVELGGHSNNSGESRIGVLCLSASDDNYRAHIRKGDSPPITDNDIPLHSIRVDNDIRVSRGKDEPSTQK</sequence>
<keyword evidence="2" id="KW-1185">Reference proteome</keyword>
<reference evidence="1 2" key="1">
    <citation type="journal article" date="2022" name="New Phytol.">
        <title>Ecological generalism drives hyperdiversity of secondary metabolite gene clusters in xylarialean endophytes.</title>
        <authorList>
            <person name="Franco M.E.E."/>
            <person name="Wisecaver J.H."/>
            <person name="Arnold A.E."/>
            <person name="Ju Y.M."/>
            <person name="Slot J.C."/>
            <person name="Ahrendt S."/>
            <person name="Moore L.P."/>
            <person name="Eastman K.E."/>
            <person name="Scott K."/>
            <person name="Konkel Z."/>
            <person name="Mondo S.J."/>
            <person name="Kuo A."/>
            <person name="Hayes R.D."/>
            <person name="Haridas S."/>
            <person name="Andreopoulos B."/>
            <person name="Riley R."/>
            <person name="LaButti K."/>
            <person name="Pangilinan J."/>
            <person name="Lipzen A."/>
            <person name="Amirebrahimi M."/>
            <person name="Yan J."/>
            <person name="Adam C."/>
            <person name="Keymanesh K."/>
            <person name="Ng V."/>
            <person name="Louie K."/>
            <person name="Northen T."/>
            <person name="Drula E."/>
            <person name="Henrissat B."/>
            <person name="Hsieh H.M."/>
            <person name="Youens-Clark K."/>
            <person name="Lutzoni F."/>
            <person name="Miadlikowska J."/>
            <person name="Eastwood D.C."/>
            <person name="Hamelin R.C."/>
            <person name="Grigoriev I.V."/>
            <person name="U'Ren J.M."/>
        </authorList>
    </citation>
    <scope>NUCLEOTIDE SEQUENCE [LARGE SCALE GENOMIC DNA]</scope>
    <source>
        <strain evidence="1 2">CBS 119005</strain>
    </source>
</reference>